<accession>A0A9D2MHJ6</accession>
<evidence type="ECO:0000256" key="3">
    <source>
        <dbReference type="ARBA" id="ARBA00022692"/>
    </source>
</evidence>
<keyword evidence="3 6" id="KW-0812">Transmembrane</keyword>
<dbReference type="InterPro" id="IPR020846">
    <property type="entry name" value="MFS_dom"/>
</dbReference>
<reference evidence="8" key="1">
    <citation type="journal article" date="2021" name="PeerJ">
        <title>Extensive microbial diversity within the chicken gut microbiome revealed by metagenomics and culture.</title>
        <authorList>
            <person name="Gilroy R."/>
            <person name="Ravi A."/>
            <person name="Getino M."/>
            <person name="Pursley I."/>
            <person name="Horton D.L."/>
            <person name="Alikhan N.F."/>
            <person name="Baker D."/>
            <person name="Gharbi K."/>
            <person name="Hall N."/>
            <person name="Watson M."/>
            <person name="Adriaenssens E.M."/>
            <person name="Foster-Nyarko E."/>
            <person name="Jarju S."/>
            <person name="Secka A."/>
            <person name="Antonio M."/>
            <person name="Oren A."/>
            <person name="Chaudhuri R.R."/>
            <person name="La Ragione R."/>
            <person name="Hildebrand F."/>
            <person name="Pallen M.J."/>
        </authorList>
    </citation>
    <scope>NUCLEOTIDE SEQUENCE</scope>
    <source>
        <strain evidence="8">CHK188-16595</strain>
    </source>
</reference>
<dbReference type="PROSITE" id="PS50850">
    <property type="entry name" value="MFS"/>
    <property type="match status" value="1"/>
</dbReference>
<feature type="transmembrane region" description="Helical" evidence="6">
    <location>
        <begin position="189"/>
        <end position="208"/>
    </location>
</feature>
<feature type="transmembrane region" description="Helical" evidence="6">
    <location>
        <begin position="158"/>
        <end position="177"/>
    </location>
</feature>
<dbReference type="Pfam" id="PF07690">
    <property type="entry name" value="MFS_1"/>
    <property type="match status" value="1"/>
</dbReference>
<dbReference type="GO" id="GO:0022857">
    <property type="term" value="F:transmembrane transporter activity"/>
    <property type="evidence" value="ECO:0007669"/>
    <property type="project" value="InterPro"/>
</dbReference>
<keyword evidence="5 6" id="KW-0472">Membrane</keyword>
<feature type="domain" description="Major facilitator superfamily (MFS) profile" evidence="7">
    <location>
        <begin position="11"/>
        <end position="432"/>
    </location>
</feature>
<feature type="transmembrane region" description="Helical" evidence="6">
    <location>
        <begin position="304"/>
        <end position="322"/>
    </location>
</feature>
<name>A0A9D2MHJ6_9FIRM</name>
<feature type="transmembrane region" description="Helical" evidence="6">
    <location>
        <begin position="82"/>
        <end position="103"/>
    </location>
</feature>
<evidence type="ECO:0000256" key="2">
    <source>
        <dbReference type="ARBA" id="ARBA00022448"/>
    </source>
</evidence>
<comment type="subcellular location">
    <subcellularLocation>
        <location evidence="1">Cell membrane</location>
        <topology evidence="1">Multi-pass membrane protein</topology>
    </subcellularLocation>
</comment>
<feature type="transmembrane region" description="Helical" evidence="6">
    <location>
        <begin position="369"/>
        <end position="389"/>
    </location>
</feature>
<organism evidence="8 9">
    <name type="scientific">Candidatus Eubacterium faecale</name>
    <dbReference type="NCBI Taxonomy" id="2838568"/>
    <lineage>
        <taxon>Bacteria</taxon>
        <taxon>Bacillati</taxon>
        <taxon>Bacillota</taxon>
        <taxon>Clostridia</taxon>
        <taxon>Eubacteriales</taxon>
        <taxon>Eubacteriaceae</taxon>
        <taxon>Eubacterium</taxon>
    </lineage>
</organism>
<dbReference type="PANTHER" id="PTHR23518">
    <property type="entry name" value="C-METHYLTRANSFERASE"/>
    <property type="match status" value="1"/>
</dbReference>
<gene>
    <name evidence="8" type="ORF">IAA37_00405</name>
</gene>
<feature type="transmembrane region" description="Helical" evidence="6">
    <location>
        <begin position="12"/>
        <end position="32"/>
    </location>
</feature>
<dbReference type="Proteomes" id="UP000823877">
    <property type="component" value="Unassembled WGS sequence"/>
</dbReference>
<reference evidence="8" key="2">
    <citation type="submission" date="2021-04" db="EMBL/GenBank/DDBJ databases">
        <authorList>
            <person name="Gilroy R."/>
        </authorList>
    </citation>
    <scope>NUCLEOTIDE SEQUENCE</scope>
    <source>
        <strain evidence="8">CHK188-16595</strain>
    </source>
</reference>
<evidence type="ECO:0000259" key="7">
    <source>
        <dbReference type="PROSITE" id="PS50850"/>
    </source>
</evidence>
<dbReference type="AlphaFoldDB" id="A0A9D2MHJ6"/>
<evidence type="ECO:0000256" key="1">
    <source>
        <dbReference type="ARBA" id="ARBA00004651"/>
    </source>
</evidence>
<evidence type="ECO:0000256" key="6">
    <source>
        <dbReference type="SAM" id="Phobius"/>
    </source>
</evidence>
<keyword evidence="4 6" id="KW-1133">Transmembrane helix</keyword>
<dbReference type="PANTHER" id="PTHR23518:SF2">
    <property type="entry name" value="MAJOR FACILITATOR SUPERFAMILY TRANSPORTER"/>
    <property type="match status" value="1"/>
</dbReference>
<dbReference type="EMBL" id="DWXN01000001">
    <property type="protein sequence ID" value="HJB74124.1"/>
    <property type="molecule type" value="Genomic_DNA"/>
</dbReference>
<dbReference type="InterPro" id="IPR036259">
    <property type="entry name" value="MFS_trans_sf"/>
</dbReference>
<protein>
    <submittedName>
        <fullName evidence="8">MFS transporter</fullName>
    </submittedName>
</protein>
<feature type="transmembrane region" description="Helical" evidence="6">
    <location>
        <begin position="240"/>
        <end position="262"/>
    </location>
</feature>
<feature type="transmembrane region" description="Helical" evidence="6">
    <location>
        <begin position="115"/>
        <end position="138"/>
    </location>
</feature>
<evidence type="ECO:0000256" key="5">
    <source>
        <dbReference type="ARBA" id="ARBA00023136"/>
    </source>
</evidence>
<feature type="transmembrane region" description="Helical" evidence="6">
    <location>
        <begin position="274"/>
        <end position="292"/>
    </location>
</feature>
<feature type="transmembrane region" description="Helical" evidence="6">
    <location>
        <begin position="328"/>
        <end position="348"/>
    </location>
</feature>
<feature type="transmembrane region" description="Helical" evidence="6">
    <location>
        <begin position="409"/>
        <end position="428"/>
    </location>
</feature>
<keyword evidence="2" id="KW-0813">Transport</keyword>
<dbReference type="GO" id="GO:0005886">
    <property type="term" value="C:plasma membrane"/>
    <property type="evidence" value="ECO:0007669"/>
    <property type="project" value="UniProtKB-SubCell"/>
</dbReference>
<comment type="caution">
    <text evidence="8">The sequence shown here is derived from an EMBL/GenBank/DDBJ whole genome shotgun (WGS) entry which is preliminary data.</text>
</comment>
<dbReference type="Gene3D" id="1.20.1250.20">
    <property type="entry name" value="MFS general substrate transporter like domains"/>
    <property type="match status" value="2"/>
</dbReference>
<evidence type="ECO:0000313" key="8">
    <source>
        <dbReference type="EMBL" id="HJB74124.1"/>
    </source>
</evidence>
<proteinExistence type="predicted"/>
<dbReference type="SUPFAM" id="SSF103473">
    <property type="entry name" value="MFS general substrate transporter"/>
    <property type="match status" value="1"/>
</dbReference>
<feature type="transmembrane region" description="Helical" evidence="6">
    <location>
        <begin position="52"/>
        <end position="70"/>
    </location>
</feature>
<sequence>MKSKENKSTKLGARIWISVFLFGLIGQLAWVIENMYFNVYLFDAVGGTANDIAAMVAASAVTAAVTTLIMGALSDKIGKRKVFIVTGYIFWGVVTASFGFITVDNTQKVFHVANAAAAAAMLVIVMDCIMTFFGSTAFDAAFNSWVTDVTDDTNRGRAETVLQALPLVAMILVFGVLDGFKQRGEWQTFFLIVGIATTVCGILGIFILKDKPGMRANNENYFKNIVYGFRPSTVKKNPRLYIAFAAFCIFSIAYQVFMPYIIIYLEKTLGITDYAIPLGVILILSAVISVLFGRVIDKVGKIRCLLPAAIVLVIGFVLMYFAKGDNLPVLMVFGTVMMGTYLVASACICGTIRDYTPTDKVGLFQGVRIVFQVLIPMVTGPYIGAAVIANNNQTYVELGTVKTIPTANIFLASAAVAVFSLIPIIVLLKTEKSKKSI</sequence>
<evidence type="ECO:0000313" key="9">
    <source>
        <dbReference type="Proteomes" id="UP000823877"/>
    </source>
</evidence>
<evidence type="ECO:0000256" key="4">
    <source>
        <dbReference type="ARBA" id="ARBA00022989"/>
    </source>
</evidence>
<dbReference type="InterPro" id="IPR011701">
    <property type="entry name" value="MFS"/>
</dbReference>